<dbReference type="AlphaFoldDB" id="A0AA39YKJ1"/>
<protein>
    <submittedName>
        <fullName evidence="1">Uncharacterized protein</fullName>
    </submittedName>
</protein>
<dbReference type="EMBL" id="JAUJDW010000022">
    <property type="protein sequence ID" value="KAK0654271.1"/>
    <property type="molecule type" value="Genomic_DNA"/>
</dbReference>
<evidence type="ECO:0000313" key="1">
    <source>
        <dbReference type="EMBL" id="KAK0654271.1"/>
    </source>
</evidence>
<proteinExistence type="predicted"/>
<dbReference type="Proteomes" id="UP001175001">
    <property type="component" value="Unassembled WGS sequence"/>
</dbReference>
<gene>
    <name evidence="1" type="ORF">DIS24_g5395</name>
</gene>
<evidence type="ECO:0000313" key="2">
    <source>
        <dbReference type="Proteomes" id="UP001175001"/>
    </source>
</evidence>
<comment type="caution">
    <text evidence="1">The sequence shown here is derived from an EMBL/GenBank/DDBJ whole genome shotgun (WGS) entry which is preliminary data.</text>
</comment>
<name>A0AA39YKJ1_9PEZI</name>
<keyword evidence="2" id="KW-1185">Reference proteome</keyword>
<sequence>MGGVAYEIDYLLPCKLEPEDEDPQDALKLILPSREEDECLVMFVPMKEQELLAQAMDLTPWASLSWSIHRGMQDILLAFSKPRMDRHRAELAVFLQQAVHENKEKFEARGWNRDFVHHKMADVAQNAVVSGRGKSADLVRVVTEIVQVQYGLTAGEMDETTFWRNNESELDQQAIVGLTKCFILEWSTDIDYQLYHKLPLKMRFG</sequence>
<organism evidence="1 2">
    <name type="scientific">Lasiodiplodia hormozganensis</name>
    <dbReference type="NCBI Taxonomy" id="869390"/>
    <lineage>
        <taxon>Eukaryota</taxon>
        <taxon>Fungi</taxon>
        <taxon>Dikarya</taxon>
        <taxon>Ascomycota</taxon>
        <taxon>Pezizomycotina</taxon>
        <taxon>Dothideomycetes</taxon>
        <taxon>Dothideomycetes incertae sedis</taxon>
        <taxon>Botryosphaeriales</taxon>
        <taxon>Botryosphaeriaceae</taxon>
        <taxon>Lasiodiplodia</taxon>
    </lineage>
</organism>
<reference evidence="1" key="1">
    <citation type="submission" date="2023-06" db="EMBL/GenBank/DDBJ databases">
        <title>Multi-omics analyses reveal the molecular pathogenesis toolkit of Lasiodiplodia hormozganensis, a cross-kingdom pathogen.</title>
        <authorList>
            <person name="Felix C."/>
            <person name="Meneses R."/>
            <person name="Goncalves M.F.M."/>
            <person name="Tilleman L."/>
            <person name="Duarte A.S."/>
            <person name="Jorrin-Novo J.V."/>
            <person name="Van De Peer Y."/>
            <person name="Deforce D."/>
            <person name="Van Nieuwerburgh F."/>
            <person name="Esteves A.C."/>
            <person name="Alves A."/>
        </authorList>
    </citation>
    <scope>NUCLEOTIDE SEQUENCE</scope>
    <source>
        <strain evidence="1">CBS 339.90</strain>
    </source>
</reference>
<accession>A0AA39YKJ1</accession>